<proteinExistence type="predicted"/>
<reference evidence="2 3" key="1">
    <citation type="submission" date="2020-02" db="EMBL/GenBank/DDBJ databases">
        <title>Albibacoteraceae fam. nov., the first described family within the subdivision 4 Verrucomicrobia.</title>
        <authorList>
            <person name="Xi F."/>
        </authorList>
    </citation>
    <scope>NUCLEOTIDE SEQUENCE [LARGE SCALE GENOMIC DNA]</scope>
    <source>
        <strain evidence="2 3">CK1056</strain>
    </source>
</reference>
<dbReference type="Pfam" id="PF04298">
    <property type="entry name" value="Zn_peptidase_2"/>
    <property type="match status" value="1"/>
</dbReference>
<feature type="transmembrane region" description="Helical" evidence="1">
    <location>
        <begin position="199"/>
        <end position="220"/>
    </location>
</feature>
<organism evidence="2 3">
    <name type="scientific">Oceanipulchritudo coccoides</name>
    <dbReference type="NCBI Taxonomy" id="2706888"/>
    <lineage>
        <taxon>Bacteria</taxon>
        <taxon>Pseudomonadati</taxon>
        <taxon>Verrucomicrobiota</taxon>
        <taxon>Opitutia</taxon>
        <taxon>Puniceicoccales</taxon>
        <taxon>Oceanipulchritudinaceae</taxon>
        <taxon>Oceanipulchritudo</taxon>
    </lineage>
</organism>
<keyword evidence="3" id="KW-1185">Reference proteome</keyword>
<protein>
    <submittedName>
        <fullName evidence="2">Zinc metallopeptidase</fullName>
    </submittedName>
</protein>
<gene>
    <name evidence="2" type="ORF">G0Q06_00350</name>
</gene>
<keyword evidence="1" id="KW-0472">Membrane</keyword>
<name>A0A6B2LXY0_9BACT</name>
<sequence length="224" mass="24452">MSSMQLFLFLIIPTAILGMFAQAKVQGAYKKWSRVGSRSRITGREAAAYVMQKAGVTDVEITSTRGHLTDHYDPTHKRLVLSEENYRGSSLAALGVAAHEAGHAIQHATGYSMLKFRMSLVPITMFASKLLPFVIIGGFFFGMLGLIKLGVLVYLVLTVFQLVTLPVEFDASRRAKVELVATGILQNDEMVGVNKTLDAAALTYVAAFVSSLANLLYLFALSRD</sequence>
<evidence type="ECO:0000256" key="1">
    <source>
        <dbReference type="SAM" id="Phobius"/>
    </source>
</evidence>
<dbReference type="AlphaFoldDB" id="A0A6B2LXY0"/>
<evidence type="ECO:0000313" key="3">
    <source>
        <dbReference type="Proteomes" id="UP000478417"/>
    </source>
</evidence>
<keyword evidence="1" id="KW-1133">Transmembrane helix</keyword>
<dbReference type="RefSeq" id="WP_163961329.1">
    <property type="nucleotide sequence ID" value="NZ_JAAGNX010000001.1"/>
</dbReference>
<accession>A0A6B2LXY0</accession>
<evidence type="ECO:0000313" key="2">
    <source>
        <dbReference type="EMBL" id="NDV60896.1"/>
    </source>
</evidence>
<dbReference type="InterPro" id="IPR007395">
    <property type="entry name" value="Zn_peptidase_2"/>
</dbReference>
<keyword evidence="1" id="KW-0812">Transmembrane</keyword>
<dbReference type="Proteomes" id="UP000478417">
    <property type="component" value="Unassembled WGS sequence"/>
</dbReference>
<dbReference type="EMBL" id="JAAGNX010000001">
    <property type="protein sequence ID" value="NDV60896.1"/>
    <property type="molecule type" value="Genomic_DNA"/>
</dbReference>
<dbReference type="PANTHER" id="PTHR36434:SF1">
    <property type="entry name" value="MEMBRANE PROTEASE YUGP-RELATED"/>
    <property type="match status" value="1"/>
</dbReference>
<comment type="caution">
    <text evidence="2">The sequence shown here is derived from an EMBL/GenBank/DDBJ whole genome shotgun (WGS) entry which is preliminary data.</text>
</comment>
<dbReference type="PANTHER" id="PTHR36434">
    <property type="entry name" value="MEMBRANE PROTEASE YUGP-RELATED"/>
    <property type="match status" value="1"/>
</dbReference>